<name>A0A2U0TWF2_9BACT</name>
<keyword evidence="6" id="KW-1185">Reference proteome</keyword>
<dbReference type="PANTHER" id="PTHR43320">
    <property type="entry name" value="SUGAR KINASE"/>
    <property type="match status" value="1"/>
</dbReference>
<proteinExistence type="inferred from homology"/>
<organism evidence="5 6">
    <name type="scientific">Hallella colorans</name>
    <dbReference type="NCBI Taxonomy" id="1703337"/>
    <lineage>
        <taxon>Bacteria</taxon>
        <taxon>Pseudomonadati</taxon>
        <taxon>Bacteroidota</taxon>
        <taxon>Bacteroidia</taxon>
        <taxon>Bacteroidales</taxon>
        <taxon>Prevotellaceae</taxon>
        <taxon>Hallella</taxon>
    </lineage>
</organism>
<sequence>MAKIVTLGEIMLRLSPKGNDRFVQAEQFRIIPGGGEANVAVSVANYGHDAYFVSKLPKHEIGQIAVNALRRYGVNTQYIARGGDRVGLYYAETGAAMRPSKVIYDRAHSSIAEADASDFDFDAIMEGADWFHWSGITPAISDKAAGITKLACEAAKRHGVTVSVDLNYRKKLWTSEKAISVMRSLMQYVDVCIGNEEDAHMCLGFKPDADVEGGKTDAAGYYNIFKGMMKEFGFKYVVSTLRESFSASHNGWKALIYDGNDFYESKRYDIEPIIDRVGGGDSFSGGLIHGLLTKKTQGEALEFAVAASALKHTIPGDFNQVSVEEVESLAGGNTNGRVQR</sequence>
<reference evidence="5 6" key="1">
    <citation type="submission" date="2018-05" db="EMBL/GenBank/DDBJ databases">
        <title>Genomic Encyclopedia of Type Strains, Phase IV (KMG-IV): sequencing the most valuable type-strain genomes for metagenomic binning, comparative biology and taxonomic classification.</title>
        <authorList>
            <person name="Goeker M."/>
        </authorList>
    </citation>
    <scope>NUCLEOTIDE SEQUENCE [LARGE SCALE GENOMIC DNA]</scope>
    <source>
        <strain evidence="5 6">DSM 100333</strain>
    </source>
</reference>
<evidence type="ECO:0000256" key="2">
    <source>
        <dbReference type="ARBA" id="ARBA00022679"/>
    </source>
</evidence>
<comment type="caution">
    <text evidence="5">The sequence shown here is derived from an EMBL/GenBank/DDBJ whole genome shotgun (WGS) entry which is preliminary data.</text>
</comment>
<dbReference type="SUPFAM" id="SSF53613">
    <property type="entry name" value="Ribokinase-like"/>
    <property type="match status" value="1"/>
</dbReference>
<dbReference type="EMBL" id="QENY01000030">
    <property type="protein sequence ID" value="PVX47920.1"/>
    <property type="molecule type" value="Genomic_DNA"/>
</dbReference>
<dbReference type="RefSeq" id="WP_116617432.1">
    <property type="nucleotide sequence ID" value="NZ_CAMPWS010000001.1"/>
</dbReference>
<evidence type="ECO:0000256" key="1">
    <source>
        <dbReference type="ARBA" id="ARBA00010688"/>
    </source>
</evidence>
<dbReference type="AlphaFoldDB" id="A0A2U0TWF2"/>
<keyword evidence="3 5" id="KW-0418">Kinase</keyword>
<protein>
    <submittedName>
        <fullName evidence="5">2-dehydro-3-deoxygluconokinase</fullName>
    </submittedName>
</protein>
<keyword evidence="2" id="KW-0808">Transferase</keyword>
<evidence type="ECO:0000256" key="3">
    <source>
        <dbReference type="ARBA" id="ARBA00022777"/>
    </source>
</evidence>
<dbReference type="InterPro" id="IPR011611">
    <property type="entry name" value="PfkB_dom"/>
</dbReference>
<accession>A0A2U0TWF2</accession>
<dbReference type="Gene3D" id="3.40.1190.20">
    <property type="match status" value="1"/>
</dbReference>
<evidence type="ECO:0000259" key="4">
    <source>
        <dbReference type="Pfam" id="PF00294"/>
    </source>
</evidence>
<dbReference type="CDD" id="cd01166">
    <property type="entry name" value="KdgK"/>
    <property type="match status" value="1"/>
</dbReference>
<evidence type="ECO:0000313" key="6">
    <source>
        <dbReference type="Proteomes" id="UP000245870"/>
    </source>
</evidence>
<gene>
    <name evidence="5" type="ORF">C7379_13012</name>
</gene>
<dbReference type="InterPro" id="IPR029056">
    <property type="entry name" value="Ribokinase-like"/>
</dbReference>
<dbReference type="OrthoDB" id="9813569at2"/>
<dbReference type="GO" id="GO:0016301">
    <property type="term" value="F:kinase activity"/>
    <property type="evidence" value="ECO:0007669"/>
    <property type="project" value="UniProtKB-KW"/>
</dbReference>
<dbReference type="Pfam" id="PF00294">
    <property type="entry name" value="PfkB"/>
    <property type="match status" value="1"/>
</dbReference>
<feature type="domain" description="Carbohydrate kinase PfkB" evidence="4">
    <location>
        <begin position="1"/>
        <end position="313"/>
    </location>
</feature>
<dbReference type="PANTHER" id="PTHR43320:SF2">
    <property type="entry name" value="2-DEHYDRO-3-DEOXYGLUCONOKINASE_2-DEHYDRO-3-DEOXYGALACTONOKINASE"/>
    <property type="match status" value="1"/>
</dbReference>
<evidence type="ECO:0000313" key="5">
    <source>
        <dbReference type="EMBL" id="PVX47920.1"/>
    </source>
</evidence>
<dbReference type="InterPro" id="IPR052700">
    <property type="entry name" value="Carb_kinase_PfkB-like"/>
</dbReference>
<dbReference type="Proteomes" id="UP000245870">
    <property type="component" value="Unassembled WGS sequence"/>
</dbReference>
<comment type="similarity">
    <text evidence="1">Belongs to the carbohydrate kinase PfkB family.</text>
</comment>